<evidence type="ECO:0000313" key="1">
    <source>
        <dbReference type="EMBL" id="MBW32233.1"/>
    </source>
</evidence>
<name>A0A2M3ZUL2_9DIPT</name>
<reference evidence="1" key="1">
    <citation type="submission" date="2018-01" db="EMBL/GenBank/DDBJ databases">
        <title>An insight into the sialome of Amazonian anophelines.</title>
        <authorList>
            <person name="Ribeiro J.M."/>
            <person name="Scarpassa V."/>
            <person name="Calvo E."/>
        </authorList>
    </citation>
    <scope>NUCLEOTIDE SEQUENCE</scope>
    <source>
        <tissue evidence="1">Salivary glands</tissue>
    </source>
</reference>
<organism evidence="1">
    <name type="scientific">Anopheles braziliensis</name>
    <dbReference type="NCBI Taxonomy" id="58242"/>
    <lineage>
        <taxon>Eukaryota</taxon>
        <taxon>Metazoa</taxon>
        <taxon>Ecdysozoa</taxon>
        <taxon>Arthropoda</taxon>
        <taxon>Hexapoda</taxon>
        <taxon>Insecta</taxon>
        <taxon>Pterygota</taxon>
        <taxon>Neoptera</taxon>
        <taxon>Endopterygota</taxon>
        <taxon>Diptera</taxon>
        <taxon>Nematocera</taxon>
        <taxon>Culicoidea</taxon>
        <taxon>Culicidae</taxon>
        <taxon>Anophelinae</taxon>
        <taxon>Anopheles</taxon>
    </lineage>
</organism>
<proteinExistence type="predicted"/>
<sequence length="86" mass="10079">MNRRLLVVFIVIPEIYSRLAFSHIRTYTSGSWFADPVSTTKPRIARGCFNFVRFLARFSRFLAYTPSPNERTNEPSLLLLLLLWLL</sequence>
<dbReference type="AlphaFoldDB" id="A0A2M3ZUL2"/>
<accession>A0A2M3ZUL2</accession>
<dbReference type="EMBL" id="GGFM01011482">
    <property type="protein sequence ID" value="MBW32233.1"/>
    <property type="molecule type" value="Transcribed_RNA"/>
</dbReference>
<protein>
    <submittedName>
        <fullName evidence="1">Putative secreted peptide</fullName>
    </submittedName>
</protein>